<reference evidence="1 2" key="2">
    <citation type="journal article" date="2017" name="Nature">
        <title>The Apostasia genome and the evolution of orchids.</title>
        <authorList>
            <person name="Zhang G.Q."/>
            <person name="Liu K.W."/>
            <person name="Li Z."/>
            <person name="Lohaus R."/>
            <person name="Hsiao Y.Y."/>
            <person name="Niu S.C."/>
            <person name="Wang J.Y."/>
            <person name="Lin Y.C."/>
            <person name="Xu Q."/>
            <person name="Chen L.J."/>
            <person name="Yoshida K."/>
            <person name="Fujiwara S."/>
            <person name="Wang Z.W."/>
            <person name="Zhang Y.Q."/>
            <person name="Mitsuda N."/>
            <person name="Wang M."/>
            <person name="Liu G.H."/>
            <person name="Pecoraro L."/>
            <person name="Huang H.X."/>
            <person name="Xiao X.J."/>
            <person name="Lin M."/>
            <person name="Wu X.Y."/>
            <person name="Wu W.L."/>
            <person name="Chen Y.Y."/>
            <person name="Chang S.B."/>
            <person name="Sakamoto S."/>
            <person name="Ohme-Takagi M."/>
            <person name="Yagi M."/>
            <person name="Zeng S.J."/>
            <person name="Shen C.Y."/>
            <person name="Yeh C.M."/>
            <person name="Luo Y.B."/>
            <person name="Tsai W.C."/>
            <person name="Van de Peer Y."/>
            <person name="Liu Z.J."/>
        </authorList>
    </citation>
    <scope>NUCLEOTIDE SEQUENCE [LARGE SCALE GENOMIC DNA]</scope>
    <source>
        <tissue evidence="1">The whole plant</tissue>
    </source>
</reference>
<name>A0A2I0VCK5_9ASPA</name>
<reference evidence="1 2" key="1">
    <citation type="journal article" date="2016" name="Sci. Rep.">
        <title>The Dendrobium catenatum Lindl. genome sequence provides insights into polysaccharide synthase, floral development and adaptive evolution.</title>
        <authorList>
            <person name="Zhang G.Q."/>
            <person name="Xu Q."/>
            <person name="Bian C."/>
            <person name="Tsai W.C."/>
            <person name="Yeh C.M."/>
            <person name="Liu K.W."/>
            <person name="Yoshida K."/>
            <person name="Zhang L.S."/>
            <person name="Chang S.B."/>
            <person name="Chen F."/>
            <person name="Shi Y."/>
            <person name="Su Y.Y."/>
            <person name="Zhang Y.Q."/>
            <person name="Chen L.J."/>
            <person name="Yin Y."/>
            <person name="Lin M."/>
            <person name="Huang H."/>
            <person name="Deng H."/>
            <person name="Wang Z.W."/>
            <person name="Zhu S.L."/>
            <person name="Zhao X."/>
            <person name="Deng C."/>
            <person name="Niu S.C."/>
            <person name="Huang J."/>
            <person name="Wang M."/>
            <person name="Liu G.H."/>
            <person name="Yang H.J."/>
            <person name="Xiao X.J."/>
            <person name="Hsiao Y.Y."/>
            <person name="Wu W.L."/>
            <person name="Chen Y.Y."/>
            <person name="Mitsuda N."/>
            <person name="Ohme-Takagi M."/>
            <person name="Luo Y.B."/>
            <person name="Van de Peer Y."/>
            <person name="Liu Z.J."/>
        </authorList>
    </citation>
    <scope>NUCLEOTIDE SEQUENCE [LARGE SCALE GENOMIC DNA]</scope>
    <source>
        <tissue evidence="1">The whole plant</tissue>
    </source>
</reference>
<keyword evidence="2" id="KW-1185">Reference proteome</keyword>
<evidence type="ECO:0000313" key="2">
    <source>
        <dbReference type="Proteomes" id="UP000233837"/>
    </source>
</evidence>
<protein>
    <submittedName>
        <fullName evidence="1">Uncharacterized protein</fullName>
    </submittedName>
</protein>
<gene>
    <name evidence="1" type="ORF">MA16_Dca024059</name>
</gene>
<proteinExistence type="predicted"/>
<dbReference type="Proteomes" id="UP000233837">
    <property type="component" value="Unassembled WGS sequence"/>
</dbReference>
<dbReference type="EMBL" id="KZ503833">
    <property type="protein sequence ID" value="PKU61143.1"/>
    <property type="molecule type" value="Genomic_DNA"/>
</dbReference>
<organism evidence="1 2">
    <name type="scientific">Dendrobium catenatum</name>
    <dbReference type="NCBI Taxonomy" id="906689"/>
    <lineage>
        <taxon>Eukaryota</taxon>
        <taxon>Viridiplantae</taxon>
        <taxon>Streptophyta</taxon>
        <taxon>Embryophyta</taxon>
        <taxon>Tracheophyta</taxon>
        <taxon>Spermatophyta</taxon>
        <taxon>Magnoliopsida</taxon>
        <taxon>Liliopsida</taxon>
        <taxon>Asparagales</taxon>
        <taxon>Orchidaceae</taxon>
        <taxon>Epidendroideae</taxon>
        <taxon>Malaxideae</taxon>
        <taxon>Dendrobiinae</taxon>
        <taxon>Dendrobium</taxon>
    </lineage>
</organism>
<dbReference type="AlphaFoldDB" id="A0A2I0VCK5"/>
<sequence>MDPKLGGNNHQCGNEWRPIHHCGSEVDRRAKSKQQGKAVYTPYPCLSGHTYAYLLC</sequence>
<evidence type="ECO:0000313" key="1">
    <source>
        <dbReference type="EMBL" id="PKU61143.1"/>
    </source>
</evidence>
<accession>A0A2I0VCK5</accession>